<reference evidence="2 3" key="1">
    <citation type="submission" date="2024-04" db="EMBL/GenBank/DDBJ databases">
        <authorList>
            <consortium name="Genoscope - CEA"/>
            <person name="William W."/>
        </authorList>
    </citation>
    <scope>NUCLEOTIDE SEQUENCE [LARGE SCALE GENOMIC DNA]</scope>
</reference>
<dbReference type="EMBL" id="CAXITT010000071">
    <property type="protein sequence ID" value="CAL1530545.1"/>
    <property type="molecule type" value="Genomic_DNA"/>
</dbReference>
<name>A0AAV2HB55_LYMST</name>
<comment type="caution">
    <text evidence="2">The sequence shown here is derived from an EMBL/GenBank/DDBJ whole genome shotgun (WGS) entry which is preliminary data.</text>
</comment>
<keyword evidence="1" id="KW-0175">Coiled coil</keyword>
<protein>
    <recommendedName>
        <fullName evidence="4">Ankyrin repeat domain-containing protein 26-like</fullName>
    </recommendedName>
</protein>
<evidence type="ECO:0008006" key="4">
    <source>
        <dbReference type="Google" id="ProtNLM"/>
    </source>
</evidence>
<evidence type="ECO:0000313" key="3">
    <source>
        <dbReference type="Proteomes" id="UP001497497"/>
    </source>
</evidence>
<evidence type="ECO:0000256" key="1">
    <source>
        <dbReference type="SAM" id="Coils"/>
    </source>
</evidence>
<dbReference type="Proteomes" id="UP001497497">
    <property type="component" value="Unassembled WGS sequence"/>
</dbReference>
<feature type="coiled-coil region" evidence="1">
    <location>
        <begin position="73"/>
        <end position="107"/>
    </location>
</feature>
<evidence type="ECO:0000313" key="2">
    <source>
        <dbReference type="EMBL" id="CAL1530545.1"/>
    </source>
</evidence>
<dbReference type="AlphaFoldDB" id="A0AAV2HB55"/>
<gene>
    <name evidence="2" type="ORF">GSLYS_00004670001</name>
</gene>
<accession>A0AAV2HB55</accession>
<feature type="coiled-coil region" evidence="1">
    <location>
        <begin position="13"/>
        <end position="40"/>
    </location>
</feature>
<proteinExistence type="predicted"/>
<organism evidence="2 3">
    <name type="scientific">Lymnaea stagnalis</name>
    <name type="common">Great pond snail</name>
    <name type="synonym">Helix stagnalis</name>
    <dbReference type="NCBI Taxonomy" id="6523"/>
    <lineage>
        <taxon>Eukaryota</taxon>
        <taxon>Metazoa</taxon>
        <taxon>Spiralia</taxon>
        <taxon>Lophotrochozoa</taxon>
        <taxon>Mollusca</taxon>
        <taxon>Gastropoda</taxon>
        <taxon>Heterobranchia</taxon>
        <taxon>Euthyneura</taxon>
        <taxon>Panpulmonata</taxon>
        <taxon>Hygrophila</taxon>
        <taxon>Lymnaeoidea</taxon>
        <taxon>Lymnaeidae</taxon>
        <taxon>Lymnaea</taxon>
    </lineage>
</organism>
<keyword evidence="3" id="KW-1185">Reference proteome</keyword>
<sequence length="108" mass="13073">MLEEQQKTLLDQVRLYEESMQHLNVSVKLLQEENRRLKQSQESDEYEKLVQFRTSLKENKDLKASSVVLKNLLLTQKEDYDKQQKKLESVQNKNLEYEKELEICRERL</sequence>
<feature type="non-terminal residue" evidence="2">
    <location>
        <position position="108"/>
    </location>
</feature>